<evidence type="ECO:0000313" key="1">
    <source>
        <dbReference type="EMBL" id="SDU61672.1"/>
    </source>
</evidence>
<protein>
    <recommendedName>
        <fullName evidence="3">LysR family transcriptional regulator</fullName>
    </recommendedName>
</protein>
<reference evidence="1 2" key="1">
    <citation type="submission" date="2016-10" db="EMBL/GenBank/DDBJ databases">
        <authorList>
            <person name="Varghese N."/>
            <person name="Submissions S."/>
        </authorList>
    </citation>
    <scope>NUCLEOTIDE SEQUENCE [LARGE SCALE GENOMIC DNA]</scope>
    <source>
        <strain evidence="1 2">LMG 21607</strain>
    </source>
</reference>
<keyword evidence="2" id="KW-1185">Reference proteome</keyword>
<gene>
    <name evidence="1" type="ORF">SAMN04489801_5129</name>
</gene>
<evidence type="ECO:0008006" key="3">
    <source>
        <dbReference type="Google" id="ProtNLM"/>
    </source>
</evidence>
<accession>A0ABY0VXS0</accession>
<proteinExistence type="predicted"/>
<dbReference type="Proteomes" id="UP000182476">
    <property type="component" value="Chromosome I"/>
</dbReference>
<dbReference type="EMBL" id="LT629796">
    <property type="protein sequence ID" value="SDU61672.1"/>
    <property type="molecule type" value="Genomic_DNA"/>
</dbReference>
<evidence type="ECO:0000313" key="2">
    <source>
        <dbReference type="Proteomes" id="UP000182476"/>
    </source>
</evidence>
<sequence length="70" mass="7585">MLSIEDLTLLQAIRETGSLSRTWAKRLLPCPAVQGSDRFVSSQLAMTLMFRPLALATYNALSAAVTRSSG</sequence>
<name>A0ABY0VXS0_9PSED</name>
<organism evidence="1 2">
    <name type="scientific">Pseudomonas mandelii</name>
    <dbReference type="NCBI Taxonomy" id="75612"/>
    <lineage>
        <taxon>Bacteria</taxon>
        <taxon>Pseudomonadati</taxon>
        <taxon>Pseudomonadota</taxon>
        <taxon>Gammaproteobacteria</taxon>
        <taxon>Pseudomonadales</taxon>
        <taxon>Pseudomonadaceae</taxon>
        <taxon>Pseudomonas</taxon>
    </lineage>
</organism>